<reference evidence="2 3" key="1">
    <citation type="journal article" date="2013" name="Nat. Commun.">
        <title>Genome analysis reveals insights into physiology and longevity of the Brandt's bat Myotis brandtii.</title>
        <authorList>
            <person name="Seim I."/>
            <person name="Fang X."/>
            <person name="Xiong Z."/>
            <person name="Lobanov A.V."/>
            <person name="Huang Z."/>
            <person name="Ma S."/>
            <person name="Feng Y."/>
            <person name="Turanov A.A."/>
            <person name="Zhu Y."/>
            <person name="Lenz T.L."/>
            <person name="Gerashchenko M.V."/>
            <person name="Fan D."/>
            <person name="Hee Yim S."/>
            <person name="Yao X."/>
            <person name="Jordan D."/>
            <person name="Xiong Y."/>
            <person name="Ma Y."/>
            <person name="Lyapunov A.N."/>
            <person name="Chen G."/>
            <person name="Kulakova O.I."/>
            <person name="Sun Y."/>
            <person name="Lee S.G."/>
            <person name="Bronson R.T."/>
            <person name="Moskalev A.A."/>
            <person name="Sunyaev S.R."/>
            <person name="Zhang G."/>
            <person name="Krogh A."/>
            <person name="Wang J."/>
            <person name="Gladyshev V.N."/>
        </authorList>
    </citation>
    <scope>NUCLEOTIDE SEQUENCE [LARGE SCALE GENOMIC DNA]</scope>
</reference>
<feature type="compositionally biased region" description="Polar residues" evidence="1">
    <location>
        <begin position="1"/>
        <end position="16"/>
    </location>
</feature>
<evidence type="ECO:0000256" key="1">
    <source>
        <dbReference type="SAM" id="MobiDB-lite"/>
    </source>
</evidence>
<dbReference type="Proteomes" id="UP000052978">
    <property type="component" value="Unassembled WGS sequence"/>
</dbReference>
<evidence type="ECO:0000313" key="3">
    <source>
        <dbReference type="Proteomes" id="UP000052978"/>
    </source>
</evidence>
<keyword evidence="3" id="KW-1185">Reference proteome</keyword>
<sequence>MALSTSLPGSRAQKCSLQVAASEDQDSLENRRKGMENSSRSAPLQADSPLPRGLQGFPGARVCRVQLGSLPPPCPAMLTLQRCSSSDQCSVVRAPAQAQKGLRFNSRSLPLKIRTL</sequence>
<name>S7N6P3_MYOBR</name>
<organism evidence="2 3">
    <name type="scientific">Myotis brandtii</name>
    <name type="common">Brandt's bat</name>
    <dbReference type="NCBI Taxonomy" id="109478"/>
    <lineage>
        <taxon>Eukaryota</taxon>
        <taxon>Metazoa</taxon>
        <taxon>Chordata</taxon>
        <taxon>Craniata</taxon>
        <taxon>Vertebrata</taxon>
        <taxon>Euteleostomi</taxon>
        <taxon>Mammalia</taxon>
        <taxon>Eutheria</taxon>
        <taxon>Laurasiatheria</taxon>
        <taxon>Chiroptera</taxon>
        <taxon>Yangochiroptera</taxon>
        <taxon>Vespertilionidae</taxon>
        <taxon>Myotis</taxon>
    </lineage>
</organism>
<accession>S7N6P3</accession>
<dbReference type="EMBL" id="KE163383">
    <property type="protein sequence ID" value="EPQ11780.1"/>
    <property type="molecule type" value="Genomic_DNA"/>
</dbReference>
<evidence type="ECO:0000313" key="2">
    <source>
        <dbReference type="EMBL" id="EPQ11780.1"/>
    </source>
</evidence>
<gene>
    <name evidence="2" type="ORF">D623_10014115</name>
</gene>
<proteinExistence type="predicted"/>
<protein>
    <submittedName>
        <fullName evidence="2">Uncharacterized protein</fullName>
    </submittedName>
</protein>
<feature type="region of interest" description="Disordered" evidence="1">
    <location>
        <begin position="1"/>
        <end position="53"/>
    </location>
</feature>
<dbReference type="AlphaFoldDB" id="S7N6P3"/>